<reference evidence="4" key="1">
    <citation type="submission" date="2021-10" db="EMBL/GenBank/DDBJ databases">
        <title>De novo Genome Assembly of Clathrus columnatus (Basidiomycota, Fungi) Using Illumina and Nanopore Sequence Data.</title>
        <authorList>
            <person name="Ogiso-Tanaka E."/>
            <person name="Itagaki H."/>
            <person name="Hosoya T."/>
            <person name="Hosaka K."/>
        </authorList>
    </citation>
    <scope>NUCLEOTIDE SEQUENCE</scope>
    <source>
        <strain evidence="4">MO-923</strain>
    </source>
</reference>
<name>A0AAV5A2M7_9AGAM</name>
<dbReference type="GO" id="GO:0004190">
    <property type="term" value="F:aspartic-type endopeptidase activity"/>
    <property type="evidence" value="ECO:0007669"/>
    <property type="project" value="UniProtKB-KW"/>
</dbReference>
<gene>
    <name evidence="4" type="ORF">Clacol_001197</name>
</gene>
<proteinExistence type="inferred from homology"/>
<protein>
    <recommendedName>
        <fullName evidence="3">Peptidase A1 domain-containing protein</fullName>
    </recommendedName>
</protein>
<accession>A0AAV5A2M7</accession>
<dbReference type="InterPro" id="IPR033121">
    <property type="entry name" value="PEPTIDASE_A1"/>
</dbReference>
<dbReference type="Proteomes" id="UP001050691">
    <property type="component" value="Unassembled WGS sequence"/>
</dbReference>
<feature type="domain" description="Peptidase A1" evidence="3">
    <location>
        <begin position="1"/>
        <end position="306"/>
    </location>
</feature>
<dbReference type="EMBL" id="BPWL01000002">
    <property type="protein sequence ID" value="GJJ06999.1"/>
    <property type="molecule type" value="Genomic_DNA"/>
</dbReference>
<keyword evidence="5" id="KW-1185">Reference proteome</keyword>
<dbReference type="InterPro" id="IPR001969">
    <property type="entry name" value="Aspartic_peptidase_AS"/>
</dbReference>
<dbReference type="Gene3D" id="2.40.70.10">
    <property type="entry name" value="Acid Proteases"/>
    <property type="match status" value="2"/>
</dbReference>
<dbReference type="InterPro" id="IPR034164">
    <property type="entry name" value="Pepsin-like_dom"/>
</dbReference>
<sequence length="317" mass="33265">MSLVMAAEAVARSTHTALTSRPTSRNVRTQLADVNPGHRIVSRDELSSDEHLVLESVTLAPGFTLANQSVGVISATSPDVASGTDGILAVGPKNLTRAQFLKADNRTTPTIADTAFDQGLVPQDLFGISINLPVNEDNPGDFEAIGELHLGGVSPDLFCGDMTFIPTVPAANAWSVGSASLSIGGSSLSTNSTILFDTGASVIFLPNDQFEHYQNVTGGTLDEFGTLHFTLSEFVNLPPLVIDINGVSFSLPALAQAGQASPDDFVSFVSSLGALQVNVTETIMGIPFFLGFYMAFDNTRNEIGIAKSINSVEGCSP</sequence>
<comment type="caution">
    <text evidence="4">The sequence shown here is derived from an EMBL/GenBank/DDBJ whole genome shotgun (WGS) entry which is preliminary data.</text>
</comment>
<dbReference type="PANTHER" id="PTHR47966">
    <property type="entry name" value="BETA-SITE APP-CLEAVING ENZYME, ISOFORM A-RELATED"/>
    <property type="match status" value="1"/>
</dbReference>
<dbReference type="InterPro" id="IPR001461">
    <property type="entry name" value="Aspartic_peptidase_A1"/>
</dbReference>
<dbReference type="GO" id="GO:0006508">
    <property type="term" value="P:proteolysis"/>
    <property type="evidence" value="ECO:0007669"/>
    <property type="project" value="InterPro"/>
</dbReference>
<evidence type="ECO:0000313" key="4">
    <source>
        <dbReference type="EMBL" id="GJJ06999.1"/>
    </source>
</evidence>
<organism evidence="4 5">
    <name type="scientific">Clathrus columnatus</name>
    <dbReference type="NCBI Taxonomy" id="1419009"/>
    <lineage>
        <taxon>Eukaryota</taxon>
        <taxon>Fungi</taxon>
        <taxon>Dikarya</taxon>
        <taxon>Basidiomycota</taxon>
        <taxon>Agaricomycotina</taxon>
        <taxon>Agaricomycetes</taxon>
        <taxon>Phallomycetidae</taxon>
        <taxon>Phallales</taxon>
        <taxon>Clathraceae</taxon>
        <taxon>Clathrus</taxon>
    </lineage>
</organism>
<dbReference type="PROSITE" id="PS00141">
    <property type="entry name" value="ASP_PROTEASE"/>
    <property type="match status" value="1"/>
</dbReference>
<dbReference type="PROSITE" id="PS51767">
    <property type="entry name" value="PEPTIDASE_A1"/>
    <property type="match status" value="1"/>
</dbReference>
<evidence type="ECO:0000313" key="5">
    <source>
        <dbReference type="Proteomes" id="UP001050691"/>
    </source>
</evidence>
<evidence type="ECO:0000259" key="3">
    <source>
        <dbReference type="PROSITE" id="PS51767"/>
    </source>
</evidence>
<dbReference type="PANTHER" id="PTHR47966:SF51">
    <property type="entry name" value="BETA-SITE APP-CLEAVING ENZYME, ISOFORM A-RELATED"/>
    <property type="match status" value="1"/>
</dbReference>
<evidence type="ECO:0000256" key="1">
    <source>
        <dbReference type="ARBA" id="ARBA00007447"/>
    </source>
</evidence>
<dbReference type="CDD" id="cd05471">
    <property type="entry name" value="pepsin_like"/>
    <property type="match status" value="1"/>
</dbReference>
<dbReference type="SUPFAM" id="SSF50630">
    <property type="entry name" value="Acid proteases"/>
    <property type="match status" value="1"/>
</dbReference>
<keyword evidence="2" id="KW-0064">Aspartyl protease</keyword>
<comment type="similarity">
    <text evidence="1">Belongs to the peptidase A1 family.</text>
</comment>
<dbReference type="InterPro" id="IPR021109">
    <property type="entry name" value="Peptidase_aspartic_dom_sf"/>
</dbReference>
<keyword evidence="2" id="KW-0378">Hydrolase</keyword>
<dbReference type="AlphaFoldDB" id="A0AAV5A2M7"/>
<dbReference type="Pfam" id="PF00026">
    <property type="entry name" value="Asp"/>
    <property type="match status" value="1"/>
</dbReference>
<evidence type="ECO:0000256" key="2">
    <source>
        <dbReference type="ARBA" id="ARBA00022750"/>
    </source>
</evidence>
<keyword evidence="2" id="KW-0645">Protease</keyword>